<evidence type="ECO:0000256" key="4">
    <source>
        <dbReference type="SAM" id="SignalP"/>
    </source>
</evidence>
<feature type="signal peptide" evidence="4">
    <location>
        <begin position="1"/>
        <end position="42"/>
    </location>
</feature>
<evidence type="ECO:0000313" key="7">
    <source>
        <dbReference type="Proteomes" id="UP001344658"/>
    </source>
</evidence>
<feature type="domain" description="Prenyltransferase alpha-alpha toroid" evidence="5">
    <location>
        <begin position="1062"/>
        <end position="1148"/>
    </location>
</feature>
<comment type="caution">
    <text evidence="6">The sequence shown here is derived from an EMBL/GenBank/DDBJ whole genome shotgun (WGS) entry which is preliminary data.</text>
</comment>
<feature type="compositionally biased region" description="Low complexity" evidence="2">
    <location>
        <begin position="1162"/>
        <end position="1172"/>
    </location>
</feature>
<sequence>MLRTAQRRRPRRPRVLALFTAGALAVAGTAAGLLPIAAAAHADPLDACTATSGAVVAVDYGHWHGPVLRGCDAHPTTGLDLLHTAGFTTTGTVHDGSGFICRIGNAGFDGGAAYPTAADEGCVLTPPAGAYWSYWIAPAGQDTWTYSPLGAPSDHPGDGEVEAWVFGPTDLGGSTGGPSFTPASVRAQSAPTTPPSTGPAGTPPTPPGGGASADLPAAARWLSGRLTDGDHVFDGSATDYAATANTAVALAAAGGPAATVRAIDAYLTAHARDYLLPDPTVDVPAPAAAANLALLTEILGGDPTATAGRNLLADLTDHVCDAAGSLGNCTAAGDFYGVFSPDTQARALLALARGGATVPQAAIDRLTGMQCADGGFSGSMLAAGEKCASDPATTADAVLALHRLSGDAASGTGPYAAALATAQTYLLKQQSDDGGHVAHDGAPAGDTATTAAAAEALSVLGRTGEAAAARSWLAARQTADGGFASDGSAGGAADLHASTAALPAAAGADPGSLRYDDGATTAPTTPPTTGPSTPRSTGPGTGPTTPGGGSAGASPDLAKAVSYLIDRGNLVDGHSYESTPGGHTGFADFGLTIDGVFALAATGGADDTLAGVSDFLQHGKDGTGRGIDDWTLIGSAYAQGGSLAKEAVAAEVLGADPRSYGGHDLIAALDGTLCTKADASGGCAARGGYAYATSVFSQSLGVIAQLRAGDTANAAGPVGYLESLQNADGSWPSLIPGSNDGDVDSTAMAMMALDLVPGDAAAEAVGKGAAWIAGAQLADGGFHGAAGDSVNSAALAVQGLSLDAGAHPAQIAKARAFLAHEQNGDGGFRVASDSDDTRSDLRASTQATGGATGASFGTLLRDLTDQKAAAAGSAYLVKQLAGGDHLSNAYGPDYGLSADLAFALAATGGQDKPLTKVTGYLAGHVADYADPAGTSAYPGPYSGADAKLALLAEAMGQDPHHFGGFDLITTLTGHVCTAATDDGACTAAGDFSQAYSTVSQSLGVLALSRAGATVPPAAVKRLLQLQCADGGFSSTLVTAAADCTSDVDTTGYALQALTLAPGHADQVAAARGYLLKAQQKNGGYQGAAGVSSNSTALAVQALLATDRVRPEQARDGQAFLRSAQNTDGGFRITGAAGDSDLRSSTQAVPALAGTPLTTLTHALAPISPSGGNPPSGGAGSSGAGSSAGGSSGGDAGSTENGSSPGGSLAATGTTALTAAAAAAALLAAGGVLLAARRRAATHGRHQ</sequence>
<dbReference type="InterPro" id="IPR051588">
    <property type="entry name" value="Cobalamin_Transport"/>
</dbReference>
<feature type="transmembrane region" description="Helical" evidence="3">
    <location>
        <begin position="1215"/>
        <end position="1235"/>
    </location>
</feature>
<feature type="region of interest" description="Disordered" evidence="2">
    <location>
        <begin position="147"/>
        <end position="215"/>
    </location>
</feature>
<feature type="compositionally biased region" description="Gly residues" evidence="2">
    <location>
        <begin position="539"/>
        <end position="551"/>
    </location>
</feature>
<evidence type="ECO:0000256" key="2">
    <source>
        <dbReference type="SAM" id="MobiDB-lite"/>
    </source>
</evidence>
<evidence type="ECO:0000256" key="1">
    <source>
        <dbReference type="ARBA" id="ARBA00022737"/>
    </source>
</evidence>
<feature type="domain" description="Prenyltransferase alpha-alpha toroid" evidence="5">
    <location>
        <begin position="707"/>
        <end position="828"/>
    </location>
</feature>
<dbReference type="SUPFAM" id="SSF48239">
    <property type="entry name" value="Terpenoid cyclases/Protein prenyltransferases"/>
    <property type="match status" value="4"/>
</dbReference>
<keyword evidence="4" id="KW-0732">Signal</keyword>
<dbReference type="PANTHER" id="PTHR10559">
    <property type="entry name" value="TRANSCOBALAMIN-1/GASTRIC INTRINSIC FACTOR"/>
    <property type="match status" value="1"/>
</dbReference>
<feature type="compositionally biased region" description="Low complexity" evidence="2">
    <location>
        <begin position="508"/>
        <end position="523"/>
    </location>
</feature>
<keyword evidence="3" id="KW-0472">Membrane</keyword>
<protein>
    <submittedName>
        <fullName evidence="6">Prenyltransferase/squalene oxidase repeat-containing protein</fullName>
    </submittedName>
</protein>
<organism evidence="6 7">
    <name type="scientific">Actinacidiphila polyblastidii</name>
    <dbReference type="NCBI Taxonomy" id="3110430"/>
    <lineage>
        <taxon>Bacteria</taxon>
        <taxon>Bacillati</taxon>
        <taxon>Actinomycetota</taxon>
        <taxon>Actinomycetes</taxon>
        <taxon>Kitasatosporales</taxon>
        <taxon>Streptomycetaceae</taxon>
        <taxon>Actinacidiphila</taxon>
    </lineage>
</organism>
<proteinExistence type="predicted"/>
<feature type="chain" id="PRO_5045412661" evidence="4">
    <location>
        <begin position="43"/>
        <end position="1246"/>
    </location>
</feature>
<keyword evidence="1" id="KW-0677">Repeat</keyword>
<feature type="domain" description="Prenyltransferase alpha-alpha toroid" evidence="5">
    <location>
        <begin position="360"/>
        <end position="485"/>
    </location>
</feature>
<feature type="region of interest" description="Disordered" evidence="2">
    <location>
        <begin position="508"/>
        <end position="553"/>
    </location>
</feature>
<dbReference type="CDD" id="cd00688">
    <property type="entry name" value="ISOPREN_C2_like"/>
    <property type="match status" value="2"/>
</dbReference>
<dbReference type="InterPro" id="IPR008930">
    <property type="entry name" value="Terpenoid_cyclase/PrenylTrfase"/>
</dbReference>
<feature type="compositionally biased region" description="Pro residues" evidence="2">
    <location>
        <begin position="192"/>
        <end position="207"/>
    </location>
</feature>
<feature type="compositionally biased region" description="Gly residues" evidence="2">
    <location>
        <begin position="1173"/>
        <end position="1195"/>
    </location>
</feature>
<keyword evidence="3" id="KW-0812">Transmembrane</keyword>
<name>A0ABU7PJZ9_9ACTN</name>
<evidence type="ECO:0000256" key="3">
    <source>
        <dbReference type="SAM" id="Phobius"/>
    </source>
</evidence>
<evidence type="ECO:0000259" key="5">
    <source>
        <dbReference type="Pfam" id="PF00432"/>
    </source>
</evidence>
<dbReference type="EMBL" id="JAZEWV010000040">
    <property type="protein sequence ID" value="MEE4546164.1"/>
    <property type="molecule type" value="Genomic_DNA"/>
</dbReference>
<dbReference type="Gene3D" id="1.50.10.20">
    <property type="match status" value="3"/>
</dbReference>
<dbReference type="InterPro" id="IPR001330">
    <property type="entry name" value="Prenyltrans"/>
</dbReference>
<accession>A0ABU7PJZ9</accession>
<reference evidence="6 7" key="1">
    <citation type="submission" date="2023-12" db="EMBL/GenBank/DDBJ databases">
        <title>Streptomyces sp. V4-01.</title>
        <authorList>
            <person name="Somphong A."/>
            <person name="Phongsopitanun W."/>
        </authorList>
    </citation>
    <scope>NUCLEOTIDE SEQUENCE [LARGE SCALE GENOMIC DNA]</scope>
    <source>
        <strain evidence="6 7">V4-01</strain>
    </source>
</reference>
<dbReference type="Proteomes" id="UP001344658">
    <property type="component" value="Unassembled WGS sequence"/>
</dbReference>
<gene>
    <name evidence="6" type="ORF">V2S66_29880</name>
</gene>
<dbReference type="Pfam" id="PF00432">
    <property type="entry name" value="Prenyltrans"/>
    <property type="match status" value="3"/>
</dbReference>
<feature type="region of interest" description="Disordered" evidence="2">
    <location>
        <begin position="1162"/>
        <end position="1207"/>
    </location>
</feature>
<dbReference type="RefSeq" id="WP_330799866.1">
    <property type="nucleotide sequence ID" value="NZ_JAZEWV010000040.1"/>
</dbReference>
<evidence type="ECO:0000313" key="6">
    <source>
        <dbReference type="EMBL" id="MEE4546164.1"/>
    </source>
</evidence>
<dbReference type="PANTHER" id="PTHR10559:SF18">
    <property type="entry name" value="TRANSCOBALAMIN II"/>
    <property type="match status" value="1"/>
</dbReference>
<keyword evidence="7" id="KW-1185">Reference proteome</keyword>
<keyword evidence="3" id="KW-1133">Transmembrane helix</keyword>
<feature type="region of interest" description="Disordered" evidence="2">
    <location>
        <begin position="828"/>
        <end position="849"/>
    </location>
</feature>